<dbReference type="Gene3D" id="3.40.640.10">
    <property type="entry name" value="Type I PLP-dependent aspartate aminotransferase-like (Major domain)"/>
    <property type="match status" value="1"/>
</dbReference>
<protein>
    <submittedName>
        <fullName evidence="4">Cysteine desulfurase</fullName>
        <ecNumber evidence="4">2.8.1.7</ecNumber>
    </submittedName>
</protein>
<reference evidence="4 5" key="1">
    <citation type="submission" date="2018-12" db="EMBL/GenBank/DDBJ databases">
        <authorList>
            <consortium name="Pathogen Informatics"/>
        </authorList>
    </citation>
    <scope>NUCLEOTIDE SEQUENCE [LARGE SCALE GENOMIC DNA]</scope>
    <source>
        <strain evidence="4 5">NCTC13079</strain>
    </source>
</reference>
<dbReference type="InterPro" id="IPR016454">
    <property type="entry name" value="Cysteine_dSase"/>
</dbReference>
<dbReference type="PANTHER" id="PTHR11601:SF50">
    <property type="entry name" value="CYSTEINE DESULFURASE ISCS 2-RELATED"/>
    <property type="match status" value="1"/>
</dbReference>
<feature type="domain" description="Aminotransferase class V" evidence="3">
    <location>
        <begin position="2"/>
        <end position="357"/>
    </location>
</feature>
<dbReference type="PANTHER" id="PTHR11601">
    <property type="entry name" value="CYSTEINE DESULFURYLASE FAMILY MEMBER"/>
    <property type="match status" value="1"/>
</dbReference>
<accession>A0A448V0U5</accession>
<dbReference type="InterPro" id="IPR015422">
    <property type="entry name" value="PyrdxlP-dep_Trfase_small"/>
</dbReference>
<keyword evidence="2" id="KW-0663">Pyridoxal phosphate</keyword>
<evidence type="ECO:0000259" key="3">
    <source>
        <dbReference type="Pfam" id="PF00266"/>
    </source>
</evidence>
<dbReference type="InterPro" id="IPR015424">
    <property type="entry name" value="PyrdxlP-dep_Trfase"/>
</dbReference>
<dbReference type="Gene3D" id="3.90.1150.10">
    <property type="entry name" value="Aspartate Aminotransferase, domain 1"/>
    <property type="match status" value="1"/>
</dbReference>
<dbReference type="OrthoDB" id="9808002at2"/>
<dbReference type="KEGG" id="piv:NCTC13079_00467"/>
<evidence type="ECO:0000313" key="4">
    <source>
        <dbReference type="EMBL" id="VEJ35024.1"/>
    </source>
</evidence>
<dbReference type="AlphaFoldDB" id="A0A448V0U5"/>
<sequence length="375" mass="41066">MIYLDNCATTKPKDSVVRAVSRALAEDFSNPSSLHSFGFRVDREKEAIRKQICAYFGCREGKLYFTSGGTESNNTALDAYVSGASLGDKNVVTTNIEHPSVLNVLRNKEIELREVAVDASGHIPFEVLDRAIDENTIALSLFHVNNELGSINPVEEWVPRLKAAHPALKVHIDGVQAVGKLAIDFDAIGCDSYSFSGHKFHGPKGIGGILLRRDIAPLIRGGGQEMGFRSGTENIPGIYGLGAAFRALEEEGIRKEEAEARVRLLRSLLEEIPEIRINTTEPASPYILNVSIPDTRGEVLLHILEGREIYISTSSACSSHRTGKNPVLTALGLTDREAEGTIRICMSRETTEEELRIFAAALAEAVDEVRSIVRR</sequence>
<dbReference type="PIRSF" id="PIRSF005572">
    <property type="entry name" value="NifS"/>
    <property type="match status" value="1"/>
</dbReference>
<comment type="cofactor">
    <cofactor evidence="1">
        <name>pyridoxal 5'-phosphate</name>
        <dbReference type="ChEBI" id="CHEBI:597326"/>
    </cofactor>
</comment>
<dbReference type="EMBL" id="LR134523">
    <property type="protein sequence ID" value="VEJ35024.1"/>
    <property type="molecule type" value="Genomic_DNA"/>
</dbReference>
<dbReference type="InterPro" id="IPR000192">
    <property type="entry name" value="Aminotrans_V_dom"/>
</dbReference>
<keyword evidence="4" id="KW-0808">Transferase</keyword>
<gene>
    <name evidence="4" type="primary">iscS_2</name>
    <name evidence="4" type="ORF">NCTC13079_00467</name>
</gene>
<dbReference type="EC" id="2.8.1.7" evidence="4"/>
<dbReference type="InterPro" id="IPR015421">
    <property type="entry name" value="PyrdxlP-dep_Trfase_major"/>
</dbReference>
<evidence type="ECO:0000256" key="1">
    <source>
        <dbReference type="ARBA" id="ARBA00001933"/>
    </source>
</evidence>
<dbReference type="GO" id="GO:0031071">
    <property type="term" value="F:cysteine desulfurase activity"/>
    <property type="evidence" value="ECO:0007669"/>
    <property type="project" value="UniProtKB-EC"/>
</dbReference>
<dbReference type="RefSeq" id="WP_126464893.1">
    <property type="nucleotide sequence ID" value="NZ_LR134523.1"/>
</dbReference>
<evidence type="ECO:0000313" key="5">
    <source>
        <dbReference type="Proteomes" id="UP000269544"/>
    </source>
</evidence>
<dbReference type="Pfam" id="PF00266">
    <property type="entry name" value="Aminotran_5"/>
    <property type="match status" value="1"/>
</dbReference>
<dbReference type="Proteomes" id="UP000269544">
    <property type="component" value="Chromosome"/>
</dbReference>
<name>A0A448V0U5_9FIRM</name>
<dbReference type="SUPFAM" id="SSF53383">
    <property type="entry name" value="PLP-dependent transferases"/>
    <property type="match status" value="1"/>
</dbReference>
<organism evidence="4 5">
    <name type="scientific">Aedoeadaptatus ivorii</name>
    <dbReference type="NCBI Taxonomy" id="54006"/>
    <lineage>
        <taxon>Bacteria</taxon>
        <taxon>Bacillati</taxon>
        <taxon>Bacillota</taxon>
        <taxon>Tissierellia</taxon>
        <taxon>Tissierellales</taxon>
        <taxon>Peptoniphilaceae</taxon>
        <taxon>Aedoeadaptatus</taxon>
    </lineage>
</organism>
<evidence type="ECO:0000256" key="2">
    <source>
        <dbReference type="ARBA" id="ARBA00022898"/>
    </source>
</evidence>
<keyword evidence="5" id="KW-1185">Reference proteome</keyword>
<dbReference type="Gene3D" id="1.10.260.50">
    <property type="match status" value="1"/>
</dbReference>
<proteinExistence type="predicted"/>